<dbReference type="Proteomes" id="UP000295043">
    <property type="component" value="Unassembled WGS sequence"/>
</dbReference>
<evidence type="ECO:0000259" key="1">
    <source>
        <dbReference type="Pfam" id="PF01844"/>
    </source>
</evidence>
<dbReference type="GO" id="GO:0008270">
    <property type="term" value="F:zinc ion binding"/>
    <property type="evidence" value="ECO:0007669"/>
    <property type="project" value="InterPro"/>
</dbReference>
<evidence type="ECO:0000313" key="2">
    <source>
        <dbReference type="EMBL" id="TCN30196.1"/>
    </source>
</evidence>
<dbReference type="InterPro" id="IPR002711">
    <property type="entry name" value="HNH"/>
</dbReference>
<keyword evidence="2" id="KW-0540">Nuclease</keyword>
<dbReference type="AlphaFoldDB" id="A0A4R2BRX8"/>
<evidence type="ECO:0000313" key="3">
    <source>
        <dbReference type="Proteomes" id="UP000295043"/>
    </source>
</evidence>
<comment type="caution">
    <text evidence="2">The sequence shown here is derived from an EMBL/GenBank/DDBJ whole genome shotgun (WGS) entry which is preliminary data.</text>
</comment>
<accession>A0A4R2BRX8</accession>
<dbReference type="EMBL" id="SLVU01000008">
    <property type="protein sequence ID" value="TCN30196.1"/>
    <property type="molecule type" value="Genomic_DNA"/>
</dbReference>
<proteinExistence type="predicted"/>
<sequence length="121" mass="14280">MRNSRKLKKLRNKAAEGQLGRCYYCREPMWDEDPRAFGERFSLSLAEALRYRCTAEHLHEKCKGGADEERNIVAACDFCNRTRHLAKRPKDAASFAKYVQSRMKRGKWHPVRLERQRAPLR</sequence>
<dbReference type="GO" id="GO:0003676">
    <property type="term" value="F:nucleic acid binding"/>
    <property type="evidence" value="ECO:0007669"/>
    <property type="project" value="InterPro"/>
</dbReference>
<feature type="domain" description="HNH" evidence="1">
    <location>
        <begin position="50"/>
        <end position="84"/>
    </location>
</feature>
<dbReference type="Gene3D" id="1.10.30.50">
    <property type="match status" value="1"/>
</dbReference>
<keyword evidence="2" id="KW-0255">Endonuclease</keyword>
<reference evidence="2 3" key="1">
    <citation type="submission" date="2019-03" db="EMBL/GenBank/DDBJ databases">
        <title>Genomic Encyclopedia of Type Strains, Phase IV (KMG-V): Genome sequencing to study the core and pangenomes of soil and plant-associated prokaryotes.</title>
        <authorList>
            <person name="Whitman W."/>
        </authorList>
    </citation>
    <scope>NUCLEOTIDE SEQUENCE [LARGE SCALE GENOMIC DNA]</scope>
    <source>
        <strain evidence="2 3">23C40</strain>
    </source>
</reference>
<dbReference type="Pfam" id="PF01844">
    <property type="entry name" value="HNH"/>
    <property type="match status" value="1"/>
</dbReference>
<dbReference type="GO" id="GO:0004519">
    <property type="term" value="F:endonuclease activity"/>
    <property type="evidence" value="ECO:0007669"/>
    <property type="project" value="UniProtKB-KW"/>
</dbReference>
<gene>
    <name evidence="2" type="ORF">EV184_10867</name>
</gene>
<keyword evidence="2" id="KW-0378">Hydrolase</keyword>
<organism evidence="2 3">
    <name type="scientific">Sinorhizobium americanum</name>
    <dbReference type="NCBI Taxonomy" id="194963"/>
    <lineage>
        <taxon>Bacteria</taxon>
        <taxon>Pseudomonadati</taxon>
        <taxon>Pseudomonadota</taxon>
        <taxon>Alphaproteobacteria</taxon>
        <taxon>Hyphomicrobiales</taxon>
        <taxon>Rhizobiaceae</taxon>
        <taxon>Sinorhizobium/Ensifer group</taxon>
        <taxon>Sinorhizobium</taxon>
    </lineage>
</organism>
<name>A0A4R2BRX8_9HYPH</name>
<protein>
    <submittedName>
        <fullName evidence="2">HNH endonuclease</fullName>
    </submittedName>
</protein>